<gene>
    <name evidence="9" type="ORF">WM16_20545</name>
</gene>
<dbReference type="Pfam" id="PF02321">
    <property type="entry name" value="OEP"/>
    <property type="match status" value="2"/>
</dbReference>
<evidence type="ECO:0000256" key="2">
    <source>
        <dbReference type="ARBA" id="ARBA00007613"/>
    </source>
</evidence>
<comment type="subcellular location">
    <subcellularLocation>
        <location evidence="1">Cell outer membrane</location>
    </subcellularLocation>
</comment>
<dbReference type="AlphaFoldDB" id="A0A108CAR8"/>
<keyword evidence="5" id="KW-0812">Transmembrane</keyword>
<dbReference type="InterPro" id="IPR051906">
    <property type="entry name" value="TolC-like"/>
</dbReference>
<keyword evidence="8" id="KW-0732">Signal</keyword>
<feature type="chain" id="PRO_5007129624" evidence="8">
    <location>
        <begin position="18"/>
        <end position="446"/>
    </location>
</feature>
<feature type="signal peptide" evidence="8">
    <location>
        <begin position="1"/>
        <end position="17"/>
    </location>
</feature>
<dbReference type="Gene3D" id="1.20.1600.10">
    <property type="entry name" value="Outer membrane efflux proteins (OEP)"/>
    <property type="match status" value="1"/>
</dbReference>
<evidence type="ECO:0000256" key="8">
    <source>
        <dbReference type="SAM" id="SignalP"/>
    </source>
</evidence>
<evidence type="ECO:0000256" key="7">
    <source>
        <dbReference type="ARBA" id="ARBA00023237"/>
    </source>
</evidence>
<proteinExistence type="inferred from homology"/>
<dbReference type="GO" id="GO:0015288">
    <property type="term" value="F:porin activity"/>
    <property type="evidence" value="ECO:0007669"/>
    <property type="project" value="TreeGrafter"/>
</dbReference>
<dbReference type="SUPFAM" id="SSF56954">
    <property type="entry name" value="Outer membrane efflux proteins (OEP)"/>
    <property type="match status" value="1"/>
</dbReference>
<keyword evidence="4" id="KW-1134">Transmembrane beta strand</keyword>
<dbReference type="Proteomes" id="UP000065504">
    <property type="component" value="Unassembled WGS sequence"/>
</dbReference>
<sequence>MKQIAGLLAIAASATQAAGLADLAADALAADPAYRSAEAAWRAGIETLPQGRAGLLPQLSVQQSVYRNGVRIPGMSVPGYSTVGFTVTLNQPIFKLDAWEAYQQGRLHATDADLALAAARQELLLQVAQAYVDVLGADDDATLAAGHKDAVTAQLALARRRFGAGDATIVDVNEAQAAVDAAVADLVAADNQRRVKVAALEKKVGHPVAHIDTFRDDARLPPVEPQQLAPWLEAARLSSHDVRRKEIAVQIAHRERAKVRAGHFPTVSLVGNLNNGNAAFINGQANFYTGGNRGTAGAIGIQIALPLTDGLMTRSRTREALALEEKAGHDLADARDNAALAAREAFLGVTSGRTRIDALGTAVKSAAVALKSNQTGYRVGVRVNADVLEAGDKLYRAQRDLARARYETLMHGLRLKASVGALDTADLAAVDAGLLQRAAVDQHGGR</sequence>
<evidence type="ECO:0000256" key="5">
    <source>
        <dbReference type="ARBA" id="ARBA00022692"/>
    </source>
</evidence>
<dbReference type="PANTHER" id="PTHR30026:SF20">
    <property type="entry name" value="OUTER MEMBRANE PROTEIN TOLC"/>
    <property type="match status" value="1"/>
</dbReference>
<name>A0A108CAR8_9BURK</name>
<dbReference type="GO" id="GO:0015562">
    <property type="term" value="F:efflux transmembrane transporter activity"/>
    <property type="evidence" value="ECO:0007669"/>
    <property type="project" value="InterPro"/>
</dbReference>
<dbReference type="InterPro" id="IPR003423">
    <property type="entry name" value="OMP_efflux"/>
</dbReference>
<evidence type="ECO:0000256" key="1">
    <source>
        <dbReference type="ARBA" id="ARBA00004442"/>
    </source>
</evidence>
<evidence type="ECO:0000313" key="10">
    <source>
        <dbReference type="Proteomes" id="UP000065504"/>
    </source>
</evidence>
<evidence type="ECO:0000313" key="9">
    <source>
        <dbReference type="EMBL" id="KWK71101.1"/>
    </source>
</evidence>
<keyword evidence="6" id="KW-0472">Membrane</keyword>
<protein>
    <submittedName>
        <fullName evidence="9">Channel protein TolC</fullName>
    </submittedName>
</protein>
<dbReference type="GO" id="GO:0009279">
    <property type="term" value="C:cell outer membrane"/>
    <property type="evidence" value="ECO:0007669"/>
    <property type="project" value="UniProtKB-SubCell"/>
</dbReference>
<dbReference type="GO" id="GO:1990281">
    <property type="term" value="C:efflux pump complex"/>
    <property type="evidence" value="ECO:0007669"/>
    <property type="project" value="TreeGrafter"/>
</dbReference>
<evidence type="ECO:0000256" key="3">
    <source>
        <dbReference type="ARBA" id="ARBA00022448"/>
    </source>
</evidence>
<evidence type="ECO:0000256" key="4">
    <source>
        <dbReference type="ARBA" id="ARBA00022452"/>
    </source>
</evidence>
<evidence type="ECO:0000256" key="6">
    <source>
        <dbReference type="ARBA" id="ARBA00023136"/>
    </source>
</evidence>
<comment type="caution">
    <text evidence="9">The sequence shown here is derived from an EMBL/GenBank/DDBJ whole genome shotgun (WGS) entry which is preliminary data.</text>
</comment>
<accession>A0A108CAR8</accession>
<dbReference type="RefSeq" id="WP_060236284.1">
    <property type="nucleotide sequence ID" value="NZ_LPLU01000104.1"/>
</dbReference>
<comment type="similarity">
    <text evidence="2">Belongs to the outer membrane factor (OMF) (TC 1.B.17) family.</text>
</comment>
<reference evidence="9 10" key="1">
    <citation type="submission" date="2015-11" db="EMBL/GenBank/DDBJ databases">
        <title>Expanding the genomic diversity of Burkholderia species for the development of highly accurate diagnostics.</title>
        <authorList>
            <person name="Sahl J."/>
            <person name="Keim P."/>
            <person name="Wagner D."/>
        </authorList>
    </citation>
    <scope>NUCLEOTIDE SEQUENCE [LARGE SCALE GENOMIC DNA]</scope>
    <source>
        <strain evidence="9 10">MSMB782WGS</strain>
    </source>
</reference>
<keyword evidence="7" id="KW-0998">Cell outer membrane</keyword>
<dbReference type="EMBL" id="LPLU01000104">
    <property type="protein sequence ID" value="KWK71101.1"/>
    <property type="molecule type" value="Genomic_DNA"/>
</dbReference>
<organism evidence="9 10">
    <name type="scientific">Burkholderia ubonensis</name>
    <dbReference type="NCBI Taxonomy" id="101571"/>
    <lineage>
        <taxon>Bacteria</taxon>
        <taxon>Pseudomonadati</taxon>
        <taxon>Pseudomonadota</taxon>
        <taxon>Betaproteobacteria</taxon>
        <taxon>Burkholderiales</taxon>
        <taxon>Burkholderiaceae</taxon>
        <taxon>Burkholderia</taxon>
        <taxon>Burkholderia cepacia complex</taxon>
    </lineage>
</organism>
<dbReference type="PANTHER" id="PTHR30026">
    <property type="entry name" value="OUTER MEMBRANE PROTEIN TOLC"/>
    <property type="match status" value="1"/>
</dbReference>
<keyword evidence="3" id="KW-0813">Transport</keyword>